<evidence type="ECO:0000313" key="2">
    <source>
        <dbReference type="EMBL" id="MBW4671194.1"/>
    </source>
</evidence>
<gene>
    <name evidence="2" type="ORF">KME60_28170</name>
</gene>
<dbReference type="Proteomes" id="UP000729701">
    <property type="component" value="Unassembled WGS sequence"/>
</dbReference>
<accession>A0A951QRR2</accession>
<feature type="chain" id="PRO_5037998660" evidence="1">
    <location>
        <begin position="28"/>
        <end position="237"/>
    </location>
</feature>
<evidence type="ECO:0000313" key="3">
    <source>
        <dbReference type="Proteomes" id="UP000729701"/>
    </source>
</evidence>
<comment type="caution">
    <text evidence="2">The sequence shown here is derived from an EMBL/GenBank/DDBJ whole genome shotgun (WGS) entry which is preliminary data.</text>
</comment>
<organism evidence="2 3">
    <name type="scientific">Cyanomargarita calcarea GSE-NOS-MK-12-04C</name>
    <dbReference type="NCBI Taxonomy" id="2839659"/>
    <lineage>
        <taxon>Bacteria</taxon>
        <taxon>Bacillati</taxon>
        <taxon>Cyanobacteriota</taxon>
        <taxon>Cyanophyceae</taxon>
        <taxon>Nostocales</taxon>
        <taxon>Cyanomargaritaceae</taxon>
        <taxon>Cyanomargarita</taxon>
    </lineage>
</organism>
<feature type="signal peptide" evidence="1">
    <location>
        <begin position="1"/>
        <end position="27"/>
    </location>
</feature>
<evidence type="ECO:0000256" key="1">
    <source>
        <dbReference type="SAM" id="SignalP"/>
    </source>
</evidence>
<dbReference type="EMBL" id="JAHHGZ010000040">
    <property type="protein sequence ID" value="MBW4671194.1"/>
    <property type="molecule type" value="Genomic_DNA"/>
</dbReference>
<sequence length="237" mass="25167">MHLQFSKLQVAVAVLAVMVAPTTAAQASTLSYSDVVPIQKTNFTKFVSLPKFNTTLGDLSSILFELTGEVEGSIQLESLDAEPATLTGNLAAEISLQKPDGSPLLVTLPQVTKQNQFTAYDETPDYSGTSGATYKELKDSKTVSTKLTLKNEFTPFLGSGNFTLPAIARAKSGGTGAGNLLAFINTTAGATVKVVYDYTPIKKEEPRRKIPESQTPCAAMGALGIGMLVTKKKWVAV</sequence>
<reference evidence="2" key="2">
    <citation type="journal article" date="2022" name="Microbiol. Resour. Announc.">
        <title>Metagenome Sequencing to Explore Phylogenomics of Terrestrial Cyanobacteria.</title>
        <authorList>
            <person name="Ward R.D."/>
            <person name="Stajich J.E."/>
            <person name="Johansen J.R."/>
            <person name="Huntemann M."/>
            <person name="Clum A."/>
            <person name="Foster B."/>
            <person name="Foster B."/>
            <person name="Roux S."/>
            <person name="Palaniappan K."/>
            <person name="Varghese N."/>
            <person name="Mukherjee S."/>
            <person name="Reddy T.B.K."/>
            <person name="Daum C."/>
            <person name="Copeland A."/>
            <person name="Chen I.A."/>
            <person name="Ivanova N.N."/>
            <person name="Kyrpides N.C."/>
            <person name="Shapiro N."/>
            <person name="Eloe-Fadrosh E.A."/>
            <person name="Pietrasiak N."/>
        </authorList>
    </citation>
    <scope>NUCLEOTIDE SEQUENCE</scope>
    <source>
        <strain evidence="2">GSE-NOS-MK-12-04C</strain>
    </source>
</reference>
<name>A0A951QRR2_9CYAN</name>
<reference evidence="2" key="1">
    <citation type="submission" date="2021-05" db="EMBL/GenBank/DDBJ databases">
        <authorList>
            <person name="Pietrasiak N."/>
            <person name="Ward R."/>
            <person name="Stajich J.E."/>
            <person name="Kurbessoian T."/>
        </authorList>
    </citation>
    <scope>NUCLEOTIDE SEQUENCE</scope>
    <source>
        <strain evidence="2">GSE-NOS-MK-12-04C</strain>
    </source>
</reference>
<dbReference type="NCBIfam" id="NF033208">
    <property type="entry name" value="choice_anch_E"/>
    <property type="match status" value="1"/>
</dbReference>
<protein>
    <submittedName>
        <fullName evidence="2">Choice-of-anchor E domain-containing protein</fullName>
    </submittedName>
</protein>
<proteinExistence type="predicted"/>
<dbReference type="AlphaFoldDB" id="A0A951QRR2"/>
<keyword evidence="1" id="KW-0732">Signal</keyword>